<evidence type="ECO:0000256" key="3">
    <source>
        <dbReference type="ARBA" id="ARBA00022516"/>
    </source>
</evidence>
<keyword evidence="6 11" id="KW-0256">Endoplasmic reticulum</keyword>
<sequence>MFLRVLGKKKEGANTKPAPLFSMRANMAISEAIEARLSPAVTSDGVQKRARRVRFALRSQHSGDLAVEPRPRNQDRPAPVVARNEDHLILDLKDGQPCTIWTVFVIWSIFFFPYSSFFPATIAAALYIAYRQLGYSVWVACVALCLFSLSVPLYYNRAFRDVYFRRLHIKLAHYAKSSRAVIPAKKYPPGKNYVFGLHPHGRVMYSTLLLSQLNDVFRRVLPDGGGDVFGGVAATFFYVPIFRNWCYMLGAFSATKTLMRAQLDRGNNVAVTVGGVKEVCLPTYDDKDVLYLKKRFGFVKLALEAKAGLVPIYFFNENSLFKHDPLWFLKFWEAANRYVPIGVPLFRGIWNLPFPYRRDLLMAFGEPLFAEDDESVEEFHARYTEAVKQLFDKYVGMSADPKHKLVIV</sequence>
<feature type="transmembrane region" description="Helical" evidence="11">
    <location>
        <begin position="100"/>
        <end position="129"/>
    </location>
</feature>
<evidence type="ECO:0000313" key="13">
    <source>
        <dbReference type="Proteomes" id="UP000054558"/>
    </source>
</evidence>
<dbReference type="InterPro" id="IPR007130">
    <property type="entry name" value="DAGAT"/>
</dbReference>
<evidence type="ECO:0000256" key="4">
    <source>
        <dbReference type="ARBA" id="ARBA00022679"/>
    </source>
</evidence>
<dbReference type="CDD" id="cd07987">
    <property type="entry name" value="LPLAT_MGAT-like"/>
    <property type="match status" value="1"/>
</dbReference>
<dbReference type="GO" id="GO:0004144">
    <property type="term" value="F:diacylglycerol O-acyltransferase activity"/>
    <property type="evidence" value="ECO:0000318"/>
    <property type="project" value="GO_Central"/>
</dbReference>
<dbReference type="EC" id="2.3.1.-" evidence="11"/>
<dbReference type="PANTHER" id="PTHR12317:SF76">
    <property type="entry name" value="ACYLTRANSFERASE"/>
    <property type="match status" value="1"/>
</dbReference>
<gene>
    <name evidence="12" type="ORF">KFL_005830050</name>
</gene>
<keyword evidence="13" id="KW-1185">Reference proteome</keyword>
<accession>A0A1Y1IMX5</accession>
<evidence type="ECO:0000256" key="1">
    <source>
        <dbReference type="ARBA" id="ARBA00004477"/>
    </source>
</evidence>
<dbReference type="Proteomes" id="UP000054558">
    <property type="component" value="Unassembled WGS sequence"/>
</dbReference>
<dbReference type="Pfam" id="PF03982">
    <property type="entry name" value="DAGAT"/>
    <property type="match status" value="1"/>
</dbReference>
<evidence type="ECO:0000256" key="5">
    <source>
        <dbReference type="ARBA" id="ARBA00022692"/>
    </source>
</evidence>
<evidence type="ECO:0000313" key="12">
    <source>
        <dbReference type="EMBL" id="GAQ89967.1"/>
    </source>
</evidence>
<reference evidence="12 13" key="1">
    <citation type="journal article" date="2014" name="Nat. Commun.">
        <title>Klebsormidium flaccidum genome reveals primary factors for plant terrestrial adaptation.</title>
        <authorList>
            <person name="Hori K."/>
            <person name="Maruyama F."/>
            <person name="Fujisawa T."/>
            <person name="Togashi T."/>
            <person name="Yamamoto N."/>
            <person name="Seo M."/>
            <person name="Sato S."/>
            <person name="Yamada T."/>
            <person name="Mori H."/>
            <person name="Tajima N."/>
            <person name="Moriyama T."/>
            <person name="Ikeuchi M."/>
            <person name="Watanabe M."/>
            <person name="Wada H."/>
            <person name="Kobayashi K."/>
            <person name="Saito M."/>
            <person name="Masuda T."/>
            <person name="Sasaki-Sekimoto Y."/>
            <person name="Mashiguchi K."/>
            <person name="Awai K."/>
            <person name="Shimojima M."/>
            <person name="Masuda S."/>
            <person name="Iwai M."/>
            <person name="Nobusawa T."/>
            <person name="Narise T."/>
            <person name="Kondo S."/>
            <person name="Saito H."/>
            <person name="Sato R."/>
            <person name="Murakawa M."/>
            <person name="Ihara Y."/>
            <person name="Oshima-Yamada Y."/>
            <person name="Ohtaka K."/>
            <person name="Satoh M."/>
            <person name="Sonobe K."/>
            <person name="Ishii M."/>
            <person name="Ohtani R."/>
            <person name="Kanamori-Sato M."/>
            <person name="Honoki R."/>
            <person name="Miyazaki D."/>
            <person name="Mochizuki H."/>
            <person name="Umetsu J."/>
            <person name="Higashi K."/>
            <person name="Shibata D."/>
            <person name="Kamiya Y."/>
            <person name="Sato N."/>
            <person name="Nakamura Y."/>
            <person name="Tabata S."/>
            <person name="Ida S."/>
            <person name="Kurokawa K."/>
            <person name="Ohta H."/>
        </authorList>
    </citation>
    <scope>NUCLEOTIDE SEQUENCE [LARGE SCALE GENOMIC DNA]</scope>
    <source>
        <strain evidence="12 13">NIES-2285</strain>
    </source>
</reference>
<keyword evidence="7 11" id="KW-1133">Transmembrane helix</keyword>
<dbReference type="OrthoDB" id="264532at2759"/>
<dbReference type="EMBL" id="DF237532">
    <property type="protein sequence ID" value="GAQ89967.1"/>
    <property type="molecule type" value="Genomic_DNA"/>
</dbReference>
<protein>
    <recommendedName>
        <fullName evidence="11">Acyltransferase</fullName>
        <ecNumber evidence="11">2.3.1.-</ecNumber>
    </recommendedName>
</protein>
<keyword evidence="5 11" id="KW-0812">Transmembrane</keyword>
<comment type="similarity">
    <text evidence="2 11">Belongs to the diacylglycerol acyltransferase family.</text>
</comment>
<dbReference type="PANTHER" id="PTHR12317">
    <property type="entry name" value="DIACYLGLYCEROL O-ACYLTRANSFERASE"/>
    <property type="match status" value="1"/>
</dbReference>
<keyword evidence="10 12" id="KW-0012">Acyltransferase</keyword>
<comment type="subcellular location">
    <subcellularLocation>
        <location evidence="1 11">Endoplasmic reticulum membrane</location>
        <topology evidence="1 11">Multi-pass membrane protein</topology>
    </subcellularLocation>
</comment>
<proteinExistence type="inferred from homology"/>
<dbReference type="GO" id="GO:0005789">
    <property type="term" value="C:endoplasmic reticulum membrane"/>
    <property type="evidence" value="ECO:0000318"/>
    <property type="project" value="GO_Central"/>
</dbReference>
<evidence type="ECO:0000256" key="10">
    <source>
        <dbReference type="ARBA" id="ARBA00023315"/>
    </source>
</evidence>
<evidence type="ECO:0000256" key="6">
    <source>
        <dbReference type="ARBA" id="ARBA00022824"/>
    </source>
</evidence>
<evidence type="ECO:0000256" key="8">
    <source>
        <dbReference type="ARBA" id="ARBA00023098"/>
    </source>
</evidence>
<keyword evidence="9 11" id="KW-0472">Membrane</keyword>
<keyword evidence="4 11" id="KW-0808">Transferase</keyword>
<keyword evidence="8" id="KW-0443">Lipid metabolism</keyword>
<feature type="transmembrane region" description="Helical" evidence="11">
    <location>
        <begin position="135"/>
        <end position="155"/>
    </location>
</feature>
<keyword evidence="3" id="KW-0444">Lipid biosynthesis</keyword>
<dbReference type="GO" id="GO:0019432">
    <property type="term" value="P:triglyceride biosynthetic process"/>
    <property type="evidence" value="ECO:0000318"/>
    <property type="project" value="GO_Central"/>
</dbReference>
<dbReference type="STRING" id="105231.A0A1Y1IMX5"/>
<dbReference type="AlphaFoldDB" id="A0A1Y1IMX5"/>
<evidence type="ECO:0000256" key="11">
    <source>
        <dbReference type="RuleBase" id="RU367023"/>
    </source>
</evidence>
<name>A0A1Y1IMX5_KLENI</name>
<evidence type="ECO:0000256" key="9">
    <source>
        <dbReference type="ARBA" id="ARBA00023136"/>
    </source>
</evidence>
<evidence type="ECO:0000256" key="2">
    <source>
        <dbReference type="ARBA" id="ARBA00005420"/>
    </source>
</evidence>
<dbReference type="OMA" id="DEHKESC"/>
<organism evidence="12 13">
    <name type="scientific">Klebsormidium nitens</name>
    <name type="common">Green alga</name>
    <name type="synonym">Ulothrix nitens</name>
    <dbReference type="NCBI Taxonomy" id="105231"/>
    <lineage>
        <taxon>Eukaryota</taxon>
        <taxon>Viridiplantae</taxon>
        <taxon>Streptophyta</taxon>
        <taxon>Klebsormidiophyceae</taxon>
        <taxon>Klebsormidiales</taxon>
        <taxon>Klebsormidiaceae</taxon>
        <taxon>Klebsormidium</taxon>
    </lineage>
</organism>
<evidence type="ECO:0000256" key="7">
    <source>
        <dbReference type="ARBA" id="ARBA00022989"/>
    </source>
</evidence>